<evidence type="ECO:0000256" key="9">
    <source>
        <dbReference type="ARBA" id="ARBA00023316"/>
    </source>
</evidence>
<evidence type="ECO:0000256" key="11">
    <source>
        <dbReference type="SAM" id="SignalP"/>
    </source>
</evidence>
<dbReference type="Pfam" id="PF08263">
    <property type="entry name" value="LRRNT_2"/>
    <property type="match status" value="1"/>
</dbReference>
<keyword evidence="8" id="KW-0379">Hydroxylation</keyword>
<keyword evidence="7" id="KW-0325">Glycoprotein</keyword>
<evidence type="ECO:0000313" key="13">
    <source>
        <dbReference type="EMBL" id="KAG0485029.1"/>
    </source>
</evidence>
<evidence type="ECO:0000256" key="7">
    <source>
        <dbReference type="ARBA" id="ARBA00023180"/>
    </source>
</evidence>
<keyword evidence="9" id="KW-0961">Cell wall biogenesis/degradation</keyword>
<comment type="caution">
    <text evidence="13">The sequence shown here is derived from an EMBL/GenBank/DDBJ whole genome shotgun (WGS) entry which is preliminary data.</text>
</comment>
<evidence type="ECO:0000256" key="5">
    <source>
        <dbReference type="ARBA" id="ARBA00022729"/>
    </source>
</evidence>
<reference evidence="13 14" key="1">
    <citation type="journal article" date="2020" name="Nat. Food">
        <title>A phased Vanilla planifolia genome enables genetic improvement of flavour and production.</title>
        <authorList>
            <person name="Hasing T."/>
            <person name="Tang H."/>
            <person name="Brym M."/>
            <person name="Khazi F."/>
            <person name="Huang T."/>
            <person name="Chambers A.H."/>
        </authorList>
    </citation>
    <scope>NUCLEOTIDE SEQUENCE [LARGE SCALE GENOMIC DNA]</scope>
    <source>
        <tissue evidence="13">Leaf</tissue>
    </source>
</reference>
<keyword evidence="4" id="KW-0433">Leucine-rich repeat</keyword>
<dbReference type="SUPFAM" id="SSF52058">
    <property type="entry name" value="L domain-like"/>
    <property type="match status" value="1"/>
</dbReference>
<feature type="signal peptide" evidence="11">
    <location>
        <begin position="1"/>
        <end position="27"/>
    </location>
</feature>
<evidence type="ECO:0000313" key="14">
    <source>
        <dbReference type="Proteomes" id="UP000636800"/>
    </source>
</evidence>
<evidence type="ECO:0000259" key="12">
    <source>
        <dbReference type="Pfam" id="PF08263"/>
    </source>
</evidence>
<name>A0A835R5Y3_VANPL</name>
<dbReference type="InterPro" id="IPR013210">
    <property type="entry name" value="LRR_N_plant-typ"/>
</dbReference>
<accession>A0A835R5Y3</accession>
<dbReference type="GO" id="GO:0071555">
    <property type="term" value="P:cell wall organization"/>
    <property type="evidence" value="ECO:0007669"/>
    <property type="project" value="UniProtKB-KW"/>
</dbReference>
<dbReference type="Proteomes" id="UP000636800">
    <property type="component" value="Unassembled WGS sequence"/>
</dbReference>
<gene>
    <name evidence="13" type="ORF">HPP92_009108</name>
</gene>
<evidence type="ECO:0000256" key="10">
    <source>
        <dbReference type="ARBA" id="ARBA00041871"/>
    </source>
</evidence>
<dbReference type="InterPro" id="IPR032675">
    <property type="entry name" value="LRR_dom_sf"/>
</dbReference>
<dbReference type="InterPro" id="IPR051582">
    <property type="entry name" value="LRR_extensin-like_regulator"/>
</dbReference>
<dbReference type="InterPro" id="IPR001611">
    <property type="entry name" value="Leu-rich_rpt"/>
</dbReference>
<evidence type="ECO:0000256" key="4">
    <source>
        <dbReference type="ARBA" id="ARBA00022614"/>
    </source>
</evidence>
<proteinExistence type="predicted"/>
<dbReference type="EMBL" id="JADCNL010000004">
    <property type="protein sequence ID" value="KAG0485029.1"/>
    <property type="molecule type" value="Genomic_DNA"/>
</dbReference>
<comment type="subcellular location">
    <subcellularLocation>
        <location evidence="1">Secreted</location>
        <location evidence="1">Cell wall</location>
    </subcellularLocation>
</comment>
<evidence type="ECO:0000256" key="1">
    <source>
        <dbReference type="ARBA" id="ARBA00004191"/>
    </source>
</evidence>
<dbReference type="Pfam" id="PF00560">
    <property type="entry name" value="LRR_1"/>
    <property type="match status" value="1"/>
</dbReference>
<dbReference type="PANTHER" id="PTHR32093:SF120">
    <property type="entry name" value="LEUCINE-RICH REPEAT EXTENSIN-LIKE PROTEIN 3-RELATED"/>
    <property type="match status" value="1"/>
</dbReference>
<protein>
    <recommendedName>
        <fullName evidence="10">Cell wall hydroxyproline-rich glycoprotein</fullName>
    </recommendedName>
</protein>
<keyword evidence="3" id="KW-0964">Secreted</keyword>
<dbReference type="AlphaFoldDB" id="A0A835R5Y3"/>
<keyword evidence="6" id="KW-0677">Repeat</keyword>
<dbReference type="OrthoDB" id="532630at2759"/>
<evidence type="ECO:0000256" key="3">
    <source>
        <dbReference type="ARBA" id="ARBA00022525"/>
    </source>
</evidence>
<keyword evidence="2" id="KW-0134">Cell wall</keyword>
<dbReference type="Gene3D" id="3.80.10.10">
    <property type="entry name" value="Ribonuclease Inhibitor"/>
    <property type="match status" value="2"/>
</dbReference>
<keyword evidence="5 11" id="KW-0732">Signal</keyword>
<evidence type="ECO:0000256" key="8">
    <source>
        <dbReference type="ARBA" id="ARBA00023278"/>
    </source>
</evidence>
<dbReference type="PANTHER" id="PTHR32093">
    <property type="entry name" value="LEUCINE-RICH REPEAT EXTENSIN-LIKE PROTEIN 3-RELATED"/>
    <property type="match status" value="1"/>
</dbReference>
<dbReference type="FunFam" id="3.80.10.10:FF:000224">
    <property type="entry name" value="Leucine-rich repeat extensin-like protein 1"/>
    <property type="match status" value="1"/>
</dbReference>
<evidence type="ECO:0000256" key="6">
    <source>
        <dbReference type="ARBA" id="ARBA00022737"/>
    </source>
</evidence>
<keyword evidence="14" id="KW-1185">Reference proteome</keyword>
<sequence>MKDSSLRIANLLLAAAVLFLCCDGGGGGGAAAEEAAELSSDVGLSEAEVGLIRRRQLLYYRDGFGDRGENVTVPDSFTFPNPRLRDAYIALQAWKLAIVSDPKNVTGDWVGPDVCNYKGVFCAPLPSDPCLTVVAGIDLNHADIAGFLPEELGLLCDLAIFHINSNRFCGTIPHSFSRIHLLFELDLSNNRFAGGFPDVVLGLPELKYFDIRFNEFDGSIPEELFDKNLDAIFVNNNRFVFDIPDNFGNSPVSVIVMANNRFHGCVPASIGNMSDTLNEIILLNNGLRSCIPKEIGLLKSVTVFDVSFNDLVGTLPEEIA</sequence>
<evidence type="ECO:0000256" key="2">
    <source>
        <dbReference type="ARBA" id="ARBA00022512"/>
    </source>
</evidence>
<feature type="chain" id="PRO_5032321766" description="Cell wall hydroxyproline-rich glycoprotein" evidence="11">
    <location>
        <begin position="28"/>
        <end position="320"/>
    </location>
</feature>
<organism evidence="13 14">
    <name type="scientific">Vanilla planifolia</name>
    <name type="common">Vanilla</name>
    <dbReference type="NCBI Taxonomy" id="51239"/>
    <lineage>
        <taxon>Eukaryota</taxon>
        <taxon>Viridiplantae</taxon>
        <taxon>Streptophyta</taxon>
        <taxon>Embryophyta</taxon>
        <taxon>Tracheophyta</taxon>
        <taxon>Spermatophyta</taxon>
        <taxon>Magnoliopsida</taxon>
        <taxon>Liliopsida</taxon>
        <taxon>Asparagales</taxon>
        <taxon>Orchidaceae</taxon>
        <taxon>Vanilloideae</taxon>
        <taxon>Vanilleae</taxon>
        <taxon>Vanilla</taxon>
    </lineage>
</organism>
<feature type="domain" description="Leucine-rich repeat-containing N-terminal plant-type" evidence="12">
    <location>
        <begin position="90"/>
        <end position="122"/>
    </location>
</feature>